<dbReference type="InterPro" id="IPR018391">
    <property type="entry name" value="PQQ_b-propeller_rpt"/>
</dbReference>
<feature type="domain" description="Pyrrolo-quinoline quinone repeat" evidence="2">
    <location>
        <begin position="297"/>
        <end position="382"/>
    </location>
</feature>
<dbReference type="KEGG" id="halx:M0R89_01135"/>
<dbReference type="AlphaFoldDB" id="A0A8U0HV10"/>
<dbReference type="SUPFAM" id="SSF50998">
    <property type="entry name" value="Quinoprotein alcohol dehydrogenase-like"/>
    <property type="match status" value="1"/>
</dbReference>
<evidence type="ECO:0000313" key="3">
    <source>
        <dbReference type="EMBL" id="UPV74689.1"/>
    </source>
</evidence>
<dbReference type="PANTHER" id="PTHR34512">
    <property type="entry name" value="CELL SURFACE PROTEIN"/>
    <property type="match status" value="1"/>
</dbReference>
<dbReference type="PROSITE" id="PS51257">
    <property type="entry name" value="PROKAR_LIPOPROTEIN"/>
    <property type="match status" value="1"/>
</dbReference>
<accession>A0A8U0HV10</accession>
<dbReference type="SMART" id="SM00564">
    <property type="entry name" value="PQQ"/>
    <property type="match status" value="4"/>
</dbReference>
<dbReference type="PANTHER" id="PTHR34512:SF30">
    <property type="entry name" value="OUTER MEMBRANE PROTEIN ASSEMBLY FACTOR BAMB"/>
    <property type="match status" value="1"/>
</dbReference>
<organism evidence="3 4">
    <name type="scientific">Halorussus limi</name>
    <dbReference type="NCBI Taxonomy" id="2938695"/>
    <lineage>
        <taxon>Archaea</taxon>
        <taxon>Methanobacteriati</taxon>
        <taxon>Methanobacteriota</taxon>
        <taxon>Stenosarchaea group</taxon>
        <taxon>Halobacteria</taxon>
        <taxon>Halobacteriales</taxon>
        <taxon>Haladaptataceae</taxon>
        <taxon>Halorussus</taxon>
    </lineage>
</organism>
<dbReference type="Gene3D" id="2.130.10.10">
    <property type="entry name" value="YVTN repeat-like/Quinoprotein amine dehydrogenase"/>
    <property type="match status" value="2"/>
</dbReference>
<feature type="region of interest" description="Disordered" evidence="1">
    <location>
        <begin position="18"/>
        <end position="45"/>
    </location>
</feature>
<dbReference type="RefSeq" id="WP_248650733.1">
    <property type="nucleotide sequence ID" value="NZ_CP096659.1"/>
</dbReference>
<evidence type="ECO:0000256" key="1">
    <source>
        <dbReference type="SAM" id="MobiDB-lite"/>
    </source>
</evidence>
<dbReference type="Proteomes" id="UP000830729">
    <property type="component" value="Chromosome"/>
</dbReference>
<dbReference type="EMBL" id="CP096659">
    <property type="protein sequence ID" value="UPV74689.1"/>
    <property type="molecule type" value="Genomic_DNA"/>
</dbReference>
<gene>
    <name evidence="3" type="ORF">M0R89_01135</name>
</gene>
<sequence length="392" mass="41954">MPSRRTFLAALGATTLAGCTATPNDPPKSGVEELPDPDGHAYGANGDWSSFGCNAGNTRAVGDGKAPTDGVTERWRVEVPQLRQHEPIAAGGRVYYLSDGLRALDAADGSEAWRAPEIRTLPLVRGETLYAGTTDGVVALDAPTGEPRWKRTLGEDVSVRAPATYAGKRLYVPADETLFALDPETGETDWSRQLFGRLLGSPAVHFGHYVAVASEAGKLFLVGPEGVAAGEWNFPAVPRSPPTADTDAVYVNCRDGRTYGILLENVPRRDVDWATETGWADGGLAVEDHLYANGTDDLRALDTDTGEERWRFDTGDWRHTAPALGRDTLFVGGDALYALDPTPKSVPLADGPAVRFERSFHGRVGPGPTLDDGVLYVVAQTGESAYHLLALE</sequence>
<dbReference type="InterPro" id="IPR015943">
    <property type="entry name" value="WD40/YVTN_repeat-like_dom_sf"/>
</dbReference>
<dbReference type="Pfam" id="PF13360">
    <property type="entry name" value="PQQ_2"/>
    <property type="match status" value="2"/>
</dbReference>
<reference evidence="3 4" key="1">
    <citation type="submission" date="2022-04" db="EMBL/GenBank/DDBJ databases">
        <title>Diverse halophilic archaea isolated from saline environments.</title>
        <authorList>
            <person name="Cui H.-L."/>
        </authorList>
    </citation>
    <scope>NUCLEOTIDE SEQUENCE [LARGE SCALE GENOMIC DNA]</scope>
    <source>
        <strain evidence="3 4">XZYJT49</strain>
    </source>
</reference>
<protein>
    <submittedName>
        <fullName evidence="3">PQQ-binding-like beta-propeller repeat protein</fullName>
    </submittedName>
</protein>
<proteinExistence type="predicted"/>
<feature type="domain" description="Pyrrolo-quinoline quinone repeat" evidence="2">
    <location>
        <begin position="102"/>
        <end position="225"/>
    </location>
</feature>
<dbReference type="InterPro" id="IPR011047">
    <property type="entry name" value="Quinoprotein_ADH-like_sf"/>
</dbReference>
<keyword evidence="4" id="KW-1185">Reference proteome</keyword>
<evidence type="ECO:0000313" key="4">
    <source>
        <dbReference type="Proteomes" id="UP000830729"/>
    </source>
</evidence>
<name>A0A8U0HV10_9EURY</name>
<evidence type="ECO:0000259" key="2">
    <source>
        <dbReference type="Pfam" id="PF13360"/>
    </source>
</evidence>
<dbReference type="InterPro" id="IPR002372">
    <property type="entry name" value="PQQ_rpt_dom"/>
</dbReference>
<dbReference type="GeneID" id="72183760"/>